<evidence type="ECO:0000313" key="6">
    <source>
        <dbReference type="EMBL" id="CAC5376251.1"/>
    </source>
</evidence>
<evidence type="ECO:0000313" key="7">
    <source>
        <dbReference type="Proteomes" id="UP000507470"/>
    </source>
</evidence>
<gene>
    <name evidence="6" type="ORF">MCOR_12969</name>
</gene>
<proteinExistence type="predicted"/>
<evidence type="ECO:0000256" key="1">
    <source>
        <dbReference type="ARBA" id="ARBA00022723"/>
    </source>
</evidence>
<dbReference type="PANTHER" id="PTHR34524:SF15">
    <property type="entry name" value="EF-HAND DOMAIN-CONTAINING PROTEIN"/>
    <property type="match status" value="1"/>
</dbReference>
<feature type="compositionally biased region" description="Pro residues" evidence="4">
    <location>
        <begin position="72"/>
        <end position="85"/>
    </location>
</feature>
<dbReference type="InterPro" id="IPR051581">
    <property type="entry name" value="Ca-bind"/>
</dbReference>
<evidence type="ECO:0000256" key="4">
    <source>
        <dbReference type="SAM" id="MobiDB-lite"/>
    </source>
</evidence>
<dbReference type="Pfam" id="PF25348">
    <property type="entry name" value="PH_CAYP2"/>
    <property type="match status" value="1"/>
</dbReference>
<keyword evidence="3" id="KW-0106">Calcium</keyword>
<evidence type="ECO:0000259" key="5">
    <source>
        <dbReference type="PROSITE" id="PS50222"/>
    </source>
</evidence>
<dbReference type="PROSITE" id="PS50222">
    <property type="entry name" value="EF_HAND_2"/>
    <property type="match status" value="2"/>
</dbReference>
<dbReference type="AlphaFoldDB" id="A0A6J8AZL3"/>
<organism evidence="6 7">
    <name type="scientific">Mytilus coruscus</name>
    <name type="common">Sea mussel</name>
    <dbReference type="NCBI Taxonomy" id="42192"/>
    <lineage>
        <taxon>Eukaryota</taxon>
        <taxon>Metazoa</taxon>
        <taxon>Spiralia</taxon>
        <taxon>Lophotrochozoa</taxon>
        <taxon>Mollusca</taxon>
        <taxon>Bivalvia</taxon>
        <taxon>Autobranchia</taxon>
        <taxon>Pteriomorphia</taxon>
        <taxon>Mytilida</taxon>
        <taxon>Mytiloidea</taxon>
        <taxon>Mytilidae</taxon>
        <taxon>Mytilinae</taxon>
        <taxon>Mytilus</taxon>
    </lineage>
</organism>
<evidence type="ECO:0000256" key="2">
    <source>
        <dbReference type="ARBA" id="ARBA00022737"/>
    </source>
</evidence>
<dbReference type="GO" id="GO:0005509">
    <property type="term" value="F:calcium ion binding"/>
    <property type="evidence" value="ECO:0007669"/>
    <property type="project" value="InterPro"/>
</dbReference>
<dbReference type="InterPro" id="IPR011992">
    <property type="entry name" value="EF-hand-dom_pair"/>
</dbReference>
<sequence>MFFRERDQIFLCTLVHFRFEILLKNKEKDAKMSFMIQDSPTSRYNQQNPPGSARRRPGSSINPITGEETPAYRPPSRPPSRPPTRPFSLRPEGVPELDLHCFKAEPKTVLPEQYDYVLDSGRSGVSTVSWGTDTERSYRDYQENDTGRGYQGYQASARSARNNIDEDFKHLKLKTEDDIKPVKKKTYGEIRKEVEEEEDYLDQNWSKRKPVSKAEMLKKMDAEELLEHNKKQKLIETVMIDQLSRPVISDPDQDRRISVPASERHHRGSQRMLHSTKIRTKNTATENMLSKRVRFGARILTRNGHDAIRELTGFFFHFDNTLTIYEFRQFGKSAKALPFVTRGRYGHIQGPREDEPYNLMDIFSGNEIIIETRGQHSLPDTVKKRDRVYFKITDVDEEEKQILLQEETYRSQNKQEMINRRILDGVQEEVRERLKKRGIKTVTGLGRYYRKLDKTGSGVLYKFELEKGLFTFHIELPPQDLDQAFDVLDPDETGELDYSVYMRGVIGQMVESRKNLVRKAFRKIDSQKRGVITVSEIKKYFNASFQPPYKQGATPGVSSLKAFLEAITSSPDQEEITYVEFEEYYEGLSISVDDNNEFANILHNTWNI</sequence>
<dbReference type="Gene3D" id="1.10.238.10">
    <property type="entry name" value="EF-hand"/>
    <property type="match status" value="2"/>
</dbReference>
<keyword evidence="7" id="KW-1185">Reference proteome</keyword>
<evidence type="ECO:0000256" key="3">
    <source>
        <dbReference type="ARBA" id="ARBA00022837"/>
    </source>
</evidence>
<name>A0A6J8AZL3_MYTCO</name>
<keyword evidence="2" id="KW-0677">Repeat</keyword>
<feature type="compositionally biased region" description="Polar residues" evidence="4">
    <location>
        <begin position="36"/>
        <end position="50"/>
    </location>
</feature>
<feature type="domain" description="EF-hand" evidence="5">
    <location>
        <begin position="512"/>
        <end position="547"/>
    </location>
</feature>
<dbReference type="Proteomes" id="UP000507470">
    <property type="component" value="Unassembled WGS sequence"/>
</dbReference>
<dbReference type="SUPFAM" id="SSF47473">
    <property type="entry name" value="EF-hand"/>
    <property type="match status" value="1"/>
</dbReference>
<dbReference type="OrthoDB" id="6280085at2759"/>
<feature type="domain" description="EF-hand" evidence="5">
    <location>
        <begin position="476"/>
        <end position="511"/>
    </location>
</feature>
<keyword evidence="1" id="KW-0479">Metal-binding</keyword>
<dbReference type="InterPro" id="IPR057461">
    <property type="entry name" value="CAYP2_PH"/>
</dbReference>
<protein>
    <recommendedName>
        <fullName evidence="5">EF-hand domain-containing protein</fullName>
    </recommendedName>
</protein>
<dbReference type="EMBL" id="CACVKT020002176">
    <property type="protein sequence ID" value="CAC5376251.1"/>
    <property type="molecule type" value="Genomic_DNA"/>
</dbReference>
<reference evidence="6 7" key="1">
    <citation type="submission" date="2020-06" db="EMBL/GenBank/DDBJ databases">
        <authorList>
            <person name="Li R."/>
            <person name="Bekaert M."/>
        </authorList>
    </citation>
    <scope>NUCLEOTIDE SEQUENCE [LARGE SCALE GENOMIC DNA]</scope>
    <source>
        <strain evidence="7">wild</strain>
    </source>
</reference>
<dbReference type="InterPro" id="IPR002048">
    <property type="entry name" value="EF_hand_dom"/>
</dbReference>
<feature type="region of interest" description="Disordered" evidence="4">
    <location>
        <begin position="35"/>
        <end position="92"/>
    </location>
</feature>
<accession>A0A6J8AZL3</accession>
<dbReference type="PANTHER" id="PTHR34524">
    <property type="entry name" value="CALCYPHOSIN"/>
    <property type="match status" value="1"/>
</dbReference>